<dbReference type="GO" id="GO:0030246">
    <property type="term" value="F:carbohydrate binding"/>
    <property type="evidence" value="ECO:0007669"/>
    <property type="project" value="TreeGrafter"/>
</dbReference>
<dbReference type="InterPro" id="IPR018389">
    <property type="entry name" value="DctP_fam"/>
</dbReference>
<name>A0A8J7R3P0_9HYPH</name>
<evidence type="ECO:0000313" key="3">
    <source>
        <dbReference type="Proteomes" id="UP000666240"/>
    </source>
</evidence>
<dbReference type="AlphaFoldDB" id="A0A8J7R3P0"/>
<accession>A0A8J7R3P0</accession>
<dbReference type="InterPro" id="IPR038404">
    <property type="entry name" value="TRAP_DctP_sf"/>
</dbReference>
<keyword evidence="3" id="KW-1185">Reference proteome</keyword>
<dbReference type="RefSeq" id="WP_209336023.1">
    <property type="nucleotide sequence ID" value="NZ_JAGIYY010000005.1"/>
</dbReference>
<comment type="caution">
    <text evidence="2">The sequence shown here is derived from an EMBL/GenBank/DDBJ whole genome shotgun (WGS) entry which is preliminary data.</text>
</comment>
<dbReference type="Proteomes" id="UP000666240">
    <property type="component" value="Unassembled WGS sequence"/>
</dbReference>
<organism evidence="2 3">
    <name type="scientific">Tianweitania sediminis</name>
    <dbReference type="NCBI Taxonomy" id="1502156"/>
    <lineage>
        <taxon>Bacteria</taxon>
        <taxon>Pseudomonadati</taxon>
        <taxon>Pseudomonadota</taxon>
        <taxon>Alphaproteobacteria</taxon>
        <taxon>Hyphomicrobiales</taxon>
        <taxon>Phyllobacteriaceae</taxon>
        <taxon>Tianweitania</taxon>
    </lineage>
</organism>
<dbReference type="GO" id="GO:0055085">
    <property type="term" value="P:transmembrane transport"/>
    <property type="evidence" value="ECO:0007669"/>
    <property type="project" value="InterPro"/>
</dbReference>
<dbReference type="PANTHER" id="PTHR33376:SF2">
    <property type="entry name" value="DICARBOXYLATE-BINDING PERIPLASMIC PROTEIN"/>
    <property type="match status" value="1"/>
</dbReference>
<sequence>MAREQASTWVACPTMAVSRYGGTLNHSGTLTISAGGAGQIPIRVAPQATLCIAFINSLAIETLYGPGAWRRRRDISPKEEDQMKMTALKVVLAAASLSILAAFAADEAVAKEIRIGTISAAGSPWDKALQRFAEVLAAETDGELRASVYTDGQLGDIPQLLTGMQLGNVEMGYFGLGSATYLKEAAPLTVIYAPYLFRDAGHAERALNSPAFHEIYDDIAEATGVRIVAAWGQRSPRAVQSVKGPVEKPEDLNGMKLRIPAMPIFEETFKTLGVQIVPMGMTEIYTGLSKGLVEGQDNGFDLALPLKFHEVAKHWSATGHAYETTGWFISEQLWQSLSDDERTAISKATEEGGKVTTAEEVKLQEEALKVFEAEGVIYTVPDREAFREALKDVAAKFEGSVWPEGFTDQIQAIE</sequence>
<gene>
    <name evidence="2" type="ORF">J5Y06_15080</name>
</gene>
<dbReference type="PANTHER" id="PTHR33376">
    <property type="match status" value="1"/>
</dbReference>
<dbReference type="Gene3D" id="3.40.190.170">
    <property type="entry name" value="Bacterial extracellular solute-binding protein, family 7"/>
    <property type="match status" value="1"/>
</dbReference>
<dbReference type="NCBIfam" id="NF037995">
    <property type="entry name" value="TRAP_S1"/>
    <property type="match status" value="1"/>
</dbReference>
<dbReference type="Pfam" id="PF03480">
    <property type="entry name" value="DctP"/>
    <property type="match status" value="1"/>
</dbReference>
<evidence type="ECO:0000313" key="2">
    <source>
        <dbReference type="EMBL" id="MBP0439981.1"/>
    </source>
</evidence>
<proteinExistence type="predicted"/>
<dbReference type="EMBL" id="JAGIYY010000005">
    <property type="protein sequence ID" value="MBP0439981.1"/>
    <property type="molecule type" value="Genomic_DNA"/>
</dbReference>
<evidence type="ECO:0000256" key="1">
    <source>
        <dbReference type="ARBA" id="ARBA00022729"/>
    </source>
</evidence>
<reference evidence="2" key="1">
    <citation type="submission" date="2021-03" db="EMBL/GenBank/DDBJ databases">
        <title>Genome sequencing and assembly of Tianweitania sediminis.</title>
        <authorList>
            <person name="Chhetri G."/>
        </authorList>
    </citation>
    <scope>NUCLEOTIDE SEQUENCE</scope>
    <source>
        <strain evidence="2">Z8</strain>
    </source>
</reference>
<keyword evidence="1" id="KW-0732">Signal</keyword>
<protein>
    <submittedName>
        <fullName evidence="2">TRAP transporter substrate-binding protein</fullName>
    </submittedName>
</protein>
<dbReference type="CDD" id="cd13603">
    <property type="entry name" value="PBP2_TRAP_Siap_TeaA_like"/>
    <property type="match status" value="1"/>
</dbReference>